<dbReference type="EMBL" id="MU150231">
    <property type="protein sequence ID" value="KAF9468886.1"/>
    <property type="molecule type" value="Genomic_DNA"/>
</dbReference>
<dbReference type="OrthoDB" id="3061324at2759"/>
<evidence type="ECO:0000313" key="3">
    <source>
        <dbReference type="Proteomes" id="UP000807353"/>
    </source>
</evidence>
<feature type="region of interest" description="Disordered" evidence="1">
    <location>
        <begin position="17"/>
        <end position="55"/>
    </location>
</feature>
<accession>A0A9P5YJB7</accession>
<gene>
    <name evidence="2" type="ORF">BDZ94DRAFT_550554</name>
</gene>
<proteinExistence type="predicted"/>
<dbReference type="Proteomes" id="UP000807353">
    <property type="component" value="Unassembled WGS sequence"/>
</dbReference>
<sequence>MPCVGEEPITSFFKRVTAKSRPKESATSSSVLSAVKRKQPAIEDSEANQWKPKKQSRLVLHNAPQNVAGCISVESRSRQTGSIHRKSLTTPRPVKNPPAGNPATNKTQVTHTSQLPTPVTVRRPGRLPADISLQTPPPTIYQGQKRRNPIVQNMITSIPQTFTQGMDEPLLQGEESILDLLSPPSVADDSCIMQPCRIPGVQHDVREPDTPEVLRACSEDPFYVFPSSQDHVPSSQTQDSEFSLTSLSFRNSAIPDRTGSKISGTSWNSLSATIPEPTDDCQYIHSSQTQHMLPYHISPRRNCTADSSRARTLSLHTLLDEYTDEIIPSSQSQIEIELDVSKEISDCPPRTIITTTPLNEVGHKKSLARSFGN</sequence>
<protein>
    <submittedName>
        <fullName evidence="2">Uncharacterized protein</fullName>
    </submittedName>
</protein>
<name>A0A9P5YJB7_9AGAR</name>
<keyword evidence="3" id="KW-1185">Reference proteome</keyword>
<organism evidence="2 3">
    <name type="scientific">Collybia nuda</name>
    <dbReference type="NCBI Taxonomy" id="64659"/>
    <lineage>
        <taxon>Eukaryota</taxon>
        <taxon>Fungi</taxon>
        <taxon>Dikarya</taxon>
        <taxon>Basidiomycota</taxon>
        <taxon>Agaricomycotina</taxon>
        <taxon>Agaricomycetes</taxon>
        <taxon>Agaricomycetidae</taxon>
        <taxon>Agaricales</taxon>
        <taxon>Tricholomatineae</taxon>
        <taxon>Clitocybaceae</taxon>
        <taxon>Collybia</taxon>
    </lineage>
</organism>
<evidence type="ECO:0000313" key="2">
    <source>
        <dbReference type="EMBL" id="KAF9468886.1"/>
    </source>
</evidence>
<evidence type="ECO:0000256" key="1">
    <source>
        <dbReference type="SAM" id="MobiDB-lite"/>
    </source>
</evidence>
<reference evidence="2" key="1">
    <citation type="submission" date="2020-11" db="EMBL/GenBank/DDBJ databases">
        <authorList>
            <consortium name="DOE Joint Genome Institute"/>
            <person name="Ahrendt S."/>
            <person name="Riley R."/>
            <person name="Andreopoulos W."/>
            <person name="Labutti K."/>
            <person name="Pangilinan J."/>
            <person name="Ruiz-Duenas F.J."/>
            <person name="Barrasa J.M."/>
            <person name="Sanchez-Garcia M."/>
            <person name="Camarero S."/>
            <person name="Miyauchi S."/>
            <person name="Serrano A."/>
            <person name="Linde D."/>
            <person name="Babiker R."/>
            <person name="Drula E."/>
            <person name="Ayuso-Fernandez I."/>
            <person name="Pacheco R."/>
            <person name="Padilla G."/>
            <person name="Ferreira P."/>
            <person name="Barriuso J."/>
            <person name="Kellner H."/>
            <person name="Castanera R."/>
            <person name="Alfaro M."/>
            <person name="Ramirez L."/>
            <person name="Pisabarro A.G."/>
            <person name="Kuo A."/>
            <person name="Tritt A."/>
            <person name="Lipzen A."/>
            <person name="He G."/>
            <person name="Yan M."/>
            <person name="Ng V."/>
            <person name="Cullen D."/>
            <person name="Martin F."/>
            <person name="Rosso M.-N."/>
            <person name="Henrissat B."/>
            <person name="Hibbett D."/>
            <person name="Martinez A.T."/>
            <person name="Grigoriev I.V."/>
        </authorList>
    </citation>
    <scope>NUCLEOTIDE SEQUENCE</scope>
    <source>
        <strain evidence="2">CBS 247.69</strain>
    </source>
</reference>
<feature type="compositionally biased region" description="Polar residues" evidence="1">
    <location>
        <begin position="102"/>
        <end position="117"/>
    </location>
</feature>
<comment type="caution">
    <text evidence="2">The sequence shown here is derived from an EMBL/GenBank/DDBJ whole genome shotgun (WGS) entry which is preliminary data.</text>
</comment>
<feature type="region of interest" description="Disordered" evidence="1">
    <location>
        <begin position="74"/>
        <end position="143"/>
    </location>
</feature>
<dbReference type="AlphaFoldDB" id="A0A9P5YJB7"/>